<proteinExistence type="predicted"/>
<dbReference type="AlphaFoldDB" id="A0AAD6S5D4"/>
<evidence type="ECO:0000256" key="1">
    <source>
        <dbReference type="SAM" id="MobiDB-lite"/>
    </source>
</evidence>
<comment type="caution">
    <text evidence="2">The sequence shown here is derived from an EMBL/GenBank/DDBJ whole genome shotgun (WGS) entry which is preliminary data.</text>
</comment>
<dbReference type="EMBL" id="JARJCM010000301">
    <property type="protein sequence ID" value="KAJ7019242.1"/>
    <property type="molecule type" value="Genomic_DNA"/>
</dbReference>
<feature type="compositionally biased region" description="Polar residues" evidence="1">
    <location>
        <begin position="39"/>
        <end position="53"/>
    </location>
</feature>
<feature type="compositionally biased region" description="Basic and acidic residues" evidence="1">
    <location>
        <begin position="75"/>
        <end position="86"/>
    </location>
</feature>
<keyword evidence="3" id="KW-1185">Reference proteome</keyword>
<gene>
    <name evidence="2" type="ORF">C8F04DRAFT_1404409</name>
</gene>
<evidence type="ECO:0000313" key="3">
    <source>
        <dbReference type="Proteomes" id="UP001218188"/>
    </source>
</evidence>
<organism evidence="2 3">
    <name type="scientific">Mycena alexandri</name>
    <dbReference type="NCBI Taxonomy" id="1745969"/>
    <lineage>
        <taxon>Eukaryota</taxon>
        <taxon>Fungi</taxon>
        <taxon>Dikarya</taxon>
        <taxon>Basidiomycota</taxon>
        <taxon>Agaricomycotina</taxon>
        <taxon>Agaricomycetes</taxon>
        <taxon>Agaricomycetidae</taxon>
        <taxon>Agaricales</taxon>
        <taxon>Marasmiineae</taxon>
        <taxon>Mycenaceae</taxon>
        <taxon>Mycena</taxon>
    </lineage>
</organism>
<name>A0AAD6S5D4_9AGAR</name>
<sequence>MLPQSPLLGYPLPSEPQHSSLQVPGPRMASPDLTRRPSPMSTGLSKPLPTSKTPFKKTPGIPDSARPQFTNSSKDSIKLVTRRDEASSTSIAKLLFRPPRSNRVRNS</sequence>
<protein>
    <submittedName>
        <fullName evidence="2">Uncharacterized protein</fullName>
    </submittedName>
</protein>
<reference evidence="2" key="1">
    <citation type="submission" date="2023-03" db="EMBL/GenBank/DDBJ databases">
        <title>Massive genome expansion in bonnet fungi (Mycena s.s.) driven by repeated elements and novel gene families across ecological guilds.</title>
        <authorList>
            <consortium name="Lawrence Berkeley National Laboratory"/>
            <person name="Harder C.B."/>
            <person name="Miyauchi S."/>
            <person name="Viragh M."/>
            <person name="Kuo A."/>
            <person name="Thoen E."/>
            <person name="Andreopoulos B."/>
            <person name="Lu D."/>
            <person name="Skrede I."/>
            <person name="Drula E."/>
            <person name="Henrissat B."/>
            <person name="Morin E."/>
            <person name="Kohler A."/>
            <person name="Barry K."/>
            <person name="LaButti K."/>
            <person name="Morin E."/>
            <person name="Salamov A."/>
            <person name="Lipzen A."/>
            <person name="Mereny Z."/>
            <person name="Hegedus B."/>
            <person name="Baldrian P."/>
            <person name="Stursova M."/>
            <person name="Weitz H."/>
            <person name="Taylor A."/>
            <person name="Grigoriev I.V."/>
            <person name="Nagy L.G."/>
            <person name="Martin F."/>
            <person name="Kauserud H."/>
        </authorList>
    </citation>
    <scope>NUCLEOTIDE SEQUENCE</scope>
    <source>
        <strain evidence="2">CBHHK200</strain>
    </source>
</reference>
<accession>A0AAD6S5D4</accession>
<dbReference type="Proteomes" id="UP001218188">
    <property type="component" value="Unassembled WGS sequence"/>
</dbReference>
<evidence type="ECO:0000313" key="2">
    <source>
        <dbReference type="EMBL" id="KAJ7019242.1"/>
    </source>
</evidence>
<feature type="region of interest" description="Disordered" evidence="1">
    <location>
        <begin position="1"/>
        <end position="107"/>
    </location>
</feature>